<dbReference type="GO" id="GO:0003677">
    <property type="term" value="F:DNA binding"/>
    <property type="evidence" value="ECO:0007669"/>
    <property type="project" value="InterPro"/>
</dbReference>
<dbReference type="PROSITE" id="PS50943">
    <property type="entry name" value="HTH_CROC1"/>
    <property type="match status" value="1"/>
</dbReference>
<evidence type="ECO:0000259" key="1">
    <source>
        <dbReference type="PROSITE" id="PS50943"/>
    </source>
</evidence>
<gene>
    <name evidence="2" type="ORF">SDC9_38670</name>
</gene>
<accession>A0A644VMJ4</accession>
<proteinExistence type="predicted"/>
<name>A0A644VMJ4_9ZZZZ</name>
<reference evidence="2" key="1">
    <citation type="submission" date="2019-08" db="EMBL/GenBank/DDBJ databases">
        <authorList>
            <person name="Kucharzyk K."/>
            <person name="Murdoch R.W."/>
            <person name="Higgins S."/>
            <person name="Loffler F."/>
        </authorList>
    </citation>
    <scope>NUCLEOTIDE SEQUENCE</scope>
</reference>
<sequence length="195" mass="22159">MSEKVRIEKVIQMVGLTSGQFAQEIGIQTSTLSHILNERNKPSLDVMKKILNRYPNINAEWLILGQGSIQRKELHSQAPTLFGDDDVISSISGNNIIVEPEKNDAEIFSFQHQTVKSEPIPAYALPKVENQPEKSHLVNKTDFSTQPPIINKEIDVAQKLVDAVENLKQNQTIEKKVRKIILYYSDNTFQEFESK</sequence>
<dbReference type="SMART" id="SM00530">
    <property type="entry name" value="HTH_XRE"/>
    <property type="match status" value="1"/>
</dbReference>
<dbReference type="CDD" id="cd00093">
    <property type="entry name" value="HTH_XRE"/>
    <property type="match status" value="1"/>
</dbReference>
<protein>
    <recommendedName>
        <fullName evidence="1">HTH cro/C1-type domain-containing protein</fullName>
    </recommendedName>
</protein>
<dbReference type="Gene3D" id="1.10.260.40">
    <property type="entry name" value="lambda repressor-like DNA-binding domains"/>
    <property type="match status" value="1"/>
</dbReference>
<feature type="domain" description="HTH cro/C1-type" evidence="1">
    <location>
        <begin position="7"/>
        <end position="62"/>
    </location>
</feature>
<dbReference type="InterPro" id="IPR010982">
    <property type="entry name" value="Lambda_DNA-bd_dom_sf"/>
</dbReference>
<dbReference type="EMBL" id="VSSQ01000362">
    <property type="protein sequence ID" value="MPL92561.1"/>
    <property type="molecule type" value="Genomic_DNA"/>
</dbReference>
<evidence type="ECO:0000313" key="2">
    <source>
        <dbReference type="EMBL" id="MPL92561.1"/>
    </source>
</evidence>
<dbReference type="AlphaFoldDB" id="A0A644VMJ4"/>
<dbReference type="InterPro" id="IPR001387">
    <property type="entry name" value="Cro/C1-type_HTH"/>
</dbReference>
<organism evidence="2">
    <name type="scientific">bioreactor metagenome</name>
    <dbReference type="NCBI Taxonomy" id="1076179"/>
    <lineage>
        <taxon>unclassified sequences</taxon>
        <taxon>metagenomes</taxon>
        <taxon>ecological metagenomes</taxon>
    </lineage>
</organism>
<comment type="caution">
    <text evidence="2">The sequence shown here is derived from an EMBL/GenBank/DDBJ whole genome shotgun (WGS) entry which is preliminary data.</text>
</comment>
<dbReference type="Pfam" id="PF01381">
    <property type="entry name" value="HTH_3"/>
    <property type="match status" value="1"/>
</dbReference>
<dbReference type="SUPFAM" id="SSF47413">
    <property type="entry name" value="lambda repressor-like DNA-binding domains"/>
    <property type="match status" value="1"/>
</dbReference>